<protein>
    <submittedName>
        <fullName evidence="1">Unnamed protein product</fullName>
    </submittedName>
</protein>
<evidence type="ECO:0000313" key="2">
    <source>
        <dbReference type="Proteomes" id="UP001165083"/>
    </source>
</evidence>
<dbReference type="EMBL" id="BSXW01000787">
    <property type="protein sequence ID" value="GMF29593.1"/>
    <property type="molecule type" value="Genomic_DNA"/>
</dbReference>
<keyword evidence="2" id="KW-1185">Reference proteome</keyword>
<accession>A0A9W6UCA7</accession>
<organism evidence="1 2">
    <name type="scientific">Phytophthora lilii</name>
    <dbReference type="NCBI Taxonomy" id="2077276"/>
    <lineage>
        <taxon>Eukaryota</taxon>
        <taxon>Sar</taxon>
        <taxon>Stramenopiles</taxon>
        <taxon>Oomycota</taxon>
        <taxon>Peronosporomycetes</taxon>
        <taxon>Peronosporales</taxon>
        <taxon>Peronosporaceae</taxon>
        <taxon>Phytophthora</taxon>
    </lineage>
</organism>
<gene>
    <name evidence="1" type="ORF">Plil01_001257900</name>
</gene>
<proteinExistence type="predicted"/>
<evidence type="ECO:0000313" key="1">
    <source>
        <dbReference type="EMBL" id="GMF29593.1"/>
    </source>
</evidence>
<comment type="caution">
    <text evidence="1">The sequence shown here is derived from an EMBL/GenBank/DDBJ whole genome shotgun (WGS) entry which is preliminary data.</text>
</comment>
<reference evidence="1" key="1">
    <citation type="submission" date="2023-04" db="EMBL/GenBank/DDBJ databases">
        <title>Phytophthora lilii NBRC 32176.</title>
        <authorList>
            <person name="Ichikawa N."/>
            <person name="Sato H."/>
            <person name="Tonouchi N."/>
        </authorList>
    </citation>
    <scope>NUCLEOTIDE SEQUENCE</scope>
    <source>
        <strain evidence="1">NBRC 32176</strain>
    </source>
</reference>
<sequence>MAELTTSEVEKHGADSFLFPDDWESIKHTAAAGGGAGGDGYSNNYMAGNSSLALASGEPVRSNSGFIRRVLNNPPEVGSGAAANSYGWPSLNKTTSQAIAQMRGTGAFKQGTCHEGHYDGRVVLHA</sequence>
<name>A0A9W6UCA7_9STRA</name>
<dbReference type="Proteomes" id="UP001165083">
    <property type="component" value="Unassembled WGS sequence"/>
</dbReference>
<dbReference type="OrthoDB" id="140367at2759"/>
<dbReference type="AlphaFoldDB" id="A0A9W6UCA7"/>